<dbReference type="Proteomes" id="UP000255389">
    <property type="component" value="Unassembled WGS sequence"/>
</dbReference>
<evidence type="ECO:0000313" key="4">
    <source>
        <dbReference type="Proteomes" id="UP000255389"/>
    </source>
</evidence>
<reference evidence="3 4" key="1">
    <citation type="submission" date="2018-06" db="EMBL/GenBank/DDBJ databases">
        <authorList>
            <consortium name="Pathogen Informatics"/>
            <person name="Doyle S."/>
        </authorList>
    </citation>
    <scope>NUCLEOTIDE SEQUENCE [LARGE SCALE GENOMIC DNA]</scope>
    <source>
        <strain evidence="3 4">NCTC1542</strain>
    </source>
</reference>
<evidence type="ECO:0000256" key="1">
    <source>
        <dbReference type="SAM" id="MobiDB-lite"/>
    </source>
</evidence>
<proteinExistence type="predicted"/>
<protein>
    <submittedName>
        <fullName evidence="3">Uncharacterized protein</fullName>
    </submittedName>
</protein>
<feature type="transmembrane region" description="Helical" evidence="2">
    <location>
        <begin position="195"/>
        <end position="215"/>
    </location>
</feature>
<gene>
    <name evidence="3" type="ORF">NCTC1542_03771</name>
</gene>
<name>A0A378UVZ3_MYCFO</name>
<accession>A0A378UVZ3</accession>
<dbReference type="AlphaFoldDB" id="A0A378UVZ3"/>
<feature type="compositionally biased region" description="Low complexity" evidence="1">
    <location>
        <begin position="7"/>
        <end position="16"/>
    </location>
</feature>
<dbReference type="EMBL" id="UGQY01000003">
    <property type="protein sequence ID" value="STZ88983.1"/>
    <property type="molecule type" value="Genomic_DNA"/>
</dbReference>
<keyword evidence="2" id="KW-0812">Transmembrane</keyword>
<feature type="region of interest" description="Disordered" evidence="1">
    <location>
        <begin position="1"/>
        <end position="57"/>
    </location>
</feature>
<organism evidence="3 4">
    <name type="scientific">Mycolicibacterium fortuitum</name>
    <name type="common">Mycobacterium fortuitum</name>
    <dbReference type="NCBI Taxonomy" id="1766"/>
    <lineage>
        <taxon>Bacteria</taxon>
        <taxon>Bacillati</taxon>
        <taxon>Actinomycetota</taxon>
        <taxon>Actinomycetes</taxon>
        <taxon>Mycobacteriales</taxon>
        <taxon>Mycobacteriaceae</taxon>
        <taxon>Mycolicibacterium</taxon>
    </lineage>
</organism>
<keyword evidence="2" id="KW-0472">Membrane</keyword>
<feature type="transmembrane region" description="Helical" evidence="2">
    <location>
        <begin position="64"/>
        <end position="84"/>
    </location>
</feature>
<feature type="compositionally biased region" description="Pro residues" evidence="1">
    <location>
        <begin position="17"/>
        <end position="57"/>
    </location>
</feature>
<keyword evidence="2" id="KW-1133">Transmembrane helix</keyword>
<evidence type="ECO:0000313" key="3">
    <source>
        <dbReference type="EMBL" id="STZ88983.1"/>
    </source>
</evidence>
<evidence type="ECO:0000256" key="2">
    <source>
        <dbReference type="SAM" id="Phobius"/>
    </source>
</evidence>
<sequence>MYPPAGYPYQGPQSNQPYPPYPPYPPQSHPQFQPPQYPPGYPAPPWPNPSAGPHPPKPGSRGKYLLFIAGILGAMVVLGGIFVFSVDSGGHFHNGGEVTPTADKHIVFVKEKQLGGQPPSSVSCTATTNVGAQLKLSAPSKVQTTTRNRRPRVRYVSVAELPTDRGPLKVTCTRSGPGPNLDLLLGQATSSPKRLIMVVGYVAGMVVLIAVVLLIRRSYFRRHP</sequence>